<evidence type="ECO:0000256" key="2">
    <source>
        <dbReference type="ARBA" id="ARBA00008997"/>
    </source>
</evidence>
<sequence>MSVGHSRGGAGPGPSTAASNSAHAAASTKKRPRHSLEEAFVRPDAEEKRRLGTGYQTMQSQAEDMKANLANISARDLTASLKRQSKLFSAVRDTGTAALDAKLLSTLGETAVAYARQRQLESSSFDVDEMLLRVKALLGLHTLEEDQDLDEDELEESESAGRRRRGAAGGPLGDWEKLGWMAAGLTRRVPGMEVMYGPLAVSHKKRTVARRARRRSLPPEERPQEIETSGKGAKDDTLANVRTVSKVLSQLDSDGTGINLFRLVLNPESFGQTVENIFYLSFLVRDGRAGIEVGEDGEIFVRQTHPHDPDIDGDVPKNQAVVELDVETWEDAKRVFDITESAIPHRVYEQTAIGANTWYA</sequence>
<proteinExistence type="inferred from homology"/>
<feature type="compositionally biased region" description="Basic residues" evidence="8">
    <location>
        <begin position="206"/>
        <end position="216"/>
    </location>
</feature>
<dbReference type="GO" id="GO:0030915">
    <property type="term" value="C:Smc5-Smc6 complex"/>
    <property type="evidence" value="ECO:0007669"/>
    <property type="project" value="UniProtKB-UniRule"/>
</dbReference>
<feature type="region of interest" description="Disordered" evidence="8">
    <location>
        <begin position="148"/>
        <end position="168"/>
    </location>
</feature>
<dbReference type="EMBL" id="RSCD01000003">
    <property type="protein sequence ID" value="RSH93654.1"/>
    <property type="molecule type" value="Genomic_DNA"/>
</dbReference>
<feature type="compositionally biased region" description="Low complexity" evidence="8">
    <location>
        <begin position="13"/>
        <end position="27"/>
    </location>
</feature>
<dbReference type="GO" id="GO:0005634">
    <property type="term" value="C:nucleus"/>
    <property type="evidence" value="ECO:0007669"/>
    <property type="project" value="UniProtKB-SubCell"/>
</dbReference>
<feature type="region of interest" description="Disordered" evidence="8">
    <location>
        <begin position="1"/>
        <end position="51"/>
    </location>
</feature>
<comment type="subunit">
    <text evidence="7">Component of the SMC5-SMC6 complex.</text>
</comment>
<reference evidence="11 12" key="1">
    <citation type="submission" date="2018-11" db="EMBL/GenBank/DDBJ databases">
        <title>Genome sequence of Saitozyma podzolica DSM 27192.</title>
        <authorList>
            <person name="Aliyu H."/>
            <person name="Gorte O."/>
            <person name="Ochsenreither K."/>
        </authorList>
    </citation>
    <scope>NUCLEOTIDE SEQUENCE [LARGE SCALE GENOMIC DNA]</scope>
    <source>
        <strain evidence="11 12">DSM 27192</strain>
    </source>
</reference>
<dbReference type="Pfam" id="PF08743">
    <property type="entry name" value="Nse4_C"/>
    <property type="match status" value="1"/>
</dbReference>
<keyword evidence="6 7" id="KW-0539">Nucleus</keyword>
<evidence type="ECO:0000259" key="10">
    <source>
        <dbReference type="Pfam" id="PF15412"/>
    </source>
</evidence>
<dbReference type="InterPro" id="IPR027786">
    <property type="entry name" value="Nse4/EID"/>
</dbReference>
<name>A0A427YRB4_9TREE</name>
<evidence type="ECO:0000256" key="4">
    <source>
        <dbReference type="ARBA" id="ARBA00023172"/>
    </source>
</evidence>
<feature type="region of interest" description="Disordered" evidence="8">
    <location>
        <begin position="206"/>
        <end position="234"/>
    </location>
</feature>
<comment type="subcellular location">
    <subcellularLocation>
        <location evidence="1 7">Nucleus</location>
    </subcellularLocation>
</comment>
<evidence type="ECO:0000313" key="11">
    <source>
        <dbReference type="EMBL" id="RSH93654.1"/>
    </source>
</evidence>
<evidence type="ECO:0000256" key="1">
    <source>
        <dbReference type="ARBA" id="ARBA00004123"/>
    </source>
</evidence>
<evidence type="ECO:0000256" key="8">
    <source>
        <dbReference type="SAM" id="MobiDB-lite"/>
    </source>
</evidence>
<dbReference type="InterPro" id="IPR014854">
    <property type="entry name" value="Nse4_C"/>
</dbReference>
<dbReference type="InterPro" id="IPR029225">
    <property type="entry name" value="Nse4_Nse3-bd"/>
</dbReference>
<dbReference type="OrthoDB" id="361242at2759"/>
<comment type="similarity">
    <text evidence="2 7">Belongs to the NSE4 family.</text>
</comment>
<dbReference type="GO" id="GO:0006310">
    <property type="term" value="P:DNA recombination"/>
    <property type="evidence" value="ECO:0007669"/>
    <property type="project" value="UniProtKB-UniRule"/>
</dbReference>
<comment type="function">
    <text evidence="7">Component of the SMC5-SMC6 complex, that promotes sister chromatid alignment after DNA damage and facilitates double-stranded DNA breaks (DSBs) repair via homologous recombination between sister chromatids.</text>
</comment>
<evidence type="ECO:0000256" key="7">
    <source>
        <dbReference type="RuleBase" id="RU365071"/>
    </source>
</evidence>
<feature type="compositionally biased region" description="Acidic residues" evidence="8">
    <location>
        <begin position="148"/>
        <end position="158"/>
    </location>
</feature>
<dbReference type="STRING" id="1890683.A0A427YRB4"/>
<dbReference type="Proteomes" id="UP000279259">
    <property type="component" value="Unassembled WGS sequence"/>
</dbReference>
<feature type="domain" description="Nse4/EID protein Nse3/MAGE-binding" evidence="10">
    <location>
        <begin position="100"/>
        <end position="151"/>
    </location>
</feature>
<dbReference type="PANTHER" id="PTHR16140">
    <property type="entry name" value="NON-STRUCTURAL MAINTENANCE OF CHROMOSOMES ELEMENT 4"/>
    <property type="match status" value="1"/>
</dbReference>
<dbReference type="AlphaFoldDB" id="A0A427YRB4"/>
<evidence type="ECO:0000259" key="9">
    <source>
        <dbReference type="Pfam" id="PF08743"/>
    </source>
</evidence>
<dbReference type="PANTHER" id="PTHR16140:SF0">
    <property type="entry name" value="NON-STRUCTURAL MAINTENANCE OF CHROMOSOMES ELEMENT 4"/>
    <property type="match status" value="1"/>
</dbReference>
<protein>
    <recommendedName>
        <fullName evidence="7">Non-structural maintenance of chromosomes element 4</fullName>
    </recommendedName>
</protein>
<keyword evidence="3 7" id="KW-0227">DNA damage</keyword>
<accession>A0A427YRB4</accession>
<gene>
    <name evidence="11" type="primary">NSE4</name>
    <name evidence="11" type="ORF">EHS25_006300</name>
</gene>
<feature type="compositionally biased region" description="Gly residues" evidence="8">
    <location>
        <begin position="1"/>
        <end position="12"/>
    </location>
</feature>
<organism evidence="11 12">
    <name type="scientific">Saitozyma podzolica</name>
    <dbReference type="NCBI Taxonomy" id="1890683"/>
    <lineage>
        <taxon>Eukaryota</taxon>
        <taxon>Fungi</taxon>
        <taxon>Dikarya</taxon>
        <taxon>Basidiomycota</taxon>
        <taxon>Agaricomycotina</taxon>
        <taxon>Tremellomycetes</taxon>
        <taxon>Tremellales</taxon>
        <taxon>Trimorphomycetaceae</taxon>
        <taxon>Saitozyma</taxon>
    </lineage>
</organism>
<comment type="caution">
    <text evidence="11">The sequence shown here is derived from an EMBL/GenBank/DDBJ whole genome shotgun (WGS) entry which is preliminary data.</text>
</comment>
<evidence type="ECO:0000256" key="6">
    <source>
        <dbReference type="ARBA" id="ARBA00023242"/>
    </source>
</evidence>
<keyword evidence="4 7" id="KW-0233">DNA recombination</keyword>
<feature type="domain" description="Non-structural maintenance of chromosome element 4 C-terminal" evidence="9">
    <location>
        <begin position="257"/>
        <end position="343"/>
    </location>
</feature>
<dbReference type="Pfam" id="PF15412">
    <property type="entry name" value="Nse4-Nse3_bdg"/>
    <property type="match status" value="1"/>
</dbReference>
<keyword evidence="5 7" id="KW-0234">DNA repair</keyword>
<evidence type="ECO:0000313" key="12">
    <source>
        <dbReference type="Proteomes" id="UP000279259"/>
    </source>
</evidence>
<evidence type="ECO:0000256" key="5">
    <source>
        <dbReference type="ARBA" id="ARBA00023204"/>
    </source>
</evidence>
<evidence type="ECO:0000256" key="3">
    <source>
        <dbReference type="ARBA" id="ARBA00022763"/>
    </source>
</evidence>
<dbReference type="GO" id="GO:0006281">
    <property type="term" value="P:DNA repair"/>
    <property type="evidence" value="ECO:0007669"/>
    <property type="project" value="UniProtKB-UniRule"/>
</dbReference>
<feature type="compositionally biased region" description="Basic and acidic residues" evidence="8">
    <location>
        <begin position="34"/>
        <end position="50"/>
    </location>
</feature>
<keyword evidence="12" id="KW-1185">Reference proteome</keyword>